<comment type="similarity">
    <text evidence="1 5">Belongs to the small Tim family.</text>
</comment>
<keyword evidence="2 5" id="KW-0472">Membrane</keyword>
<dbReference type="Pfam" id="PF02953">
    <property type="entry name" value="zf-Tim10_DDP"/>
    <property type="match status" value="1"/>
</dbReference>
<keyword evidence="3 5" id="KW-0653">Protein transport</keyword>
<proteinExistence type="inferred from homology"/>
<feature type="domain" description="Tim10-like" evidence="6">
    <location>
        <begin position="22"/>
        <end position="80"/>
    </location>
</feature>
<dbReference type="AlphaFoldDB" id="A0AAW0FVE0"/>
<comment type="subcellular location">
    <subcellularLocation>
        <location evidence="5">Mitochondrion inner membrane</location>
        <topology evidence="5">Peripheral membrane protein</topology>
        <orientation evidence="5">Intermembrane side</orientation>
    </subcellularLocation>
</comment>
<protein>
    <recommendedName>
        <fullName evidence="5">Mitochondrial import inner membrane translocase subunit</fullName>
    </recommendedName>
</protein>
<keyword evidence="5" id="KW-0813">Transport</keyword>
<evidence type="ECO:0000256" key="5">
    <source>
        <dbReference type="RuleBase" id="RU367043"/>
    </source>
</evidence>
<evidence type="ECO:0000256" key="1">
    <source>
        <dbReference type="ARBA" id="ARBA00006720"/>
    </source>
</evidence>
<keyword evidence="4 5" id="KW-0811">Translocation</keyword>
<dbReference type="InterPro" id="IPR035427">
    <property type="entry name" value="Tim10-like_dom_sf"/>
</dbReference>
<evidence type="ECO:0000259" key="6">
    <source>
        <dbReference type="Pfam" id="PF02953"/>
    </source>
</evidence>
<keyword evidence="5" id="KW-0143">Chaperone</keyword>
<accession>A0AAW0FVE0</accession>
<evidence type="ECO:0000313" key="8">
    <source>
        <dbReference type="Proteomes" id="UP001385951"/>
    </source>
</evidence>
<evidence type="ECO:0000256" key="4">
    <source>
        <dbReference type="ARBA" id="ARBA00023010"/>
    </source>
</evidence>
<dbReference type="Gene3D" id="1.10.287.810">
    <property type="entry name" value="Mitochondrial import inner membrane translocase subunit tim13 like domains"/>
    <property type="match status" value="1"/>
</dbReference>
<dbReference type="InterPro" id="IPR004217">
    <property type="entry name" value="Tim10-like"/>
</dbReference>
<comment type="caution">
    <text evidence="7">The sequence shown here is derived from an EMBL/GenBank/DDBJ whole genome shotgun (WGS) entry which is preliminary data.</text>
</comment>
<dbReference type="GO" id="GO:0005743">
    <property type="term" value="C:mitochondrial inner membrane"/>
    <property type="evidence" value="ECO:0007669"/>
    <property type="project" value="UniProtKB-SubCell"/>
</dbReference>
<dbReference type="GO" id="GO:0015031">
    <property type="term" value="P:protein transport"/>
    <property type="evidence" value="ECO:0007669"/>
    <property type="project" value="UniProtKB-KW"/>
</dbReference>
<dbReference type="Proteomes" id="UP001385951">
    <property type="component" value="Unassembled WGS sequence"/>
</dbReference>
<reference evidence="7 8" key="1">
    <citation type="submission" date="2022-09" db="EMBL/GenBank/DDBJ databases">
        <authorList>
            <person name="Palmer J.M."/>
        </authorList>
    </citation>
    <scope>NUCLEOTIDE SEQUENCE [LARGE SCALE GENOMIC DNA]</scope>
    <source>
        <strain evidence="7 8">DSM 7382</strain>
    </source>
</reference>
<evidence type="ECO:0000256" key="2">
    <source>
        <dbReference type="ARBA" id="ARBA00022792"/>
    </source>
</evidence>
<evidence type="ECO:0000313" key="7">
    <source>
        <dbReference type="EMBL" id="KAK7681301.1"/>
    </source>
</evidence>
<keyword evidence="5" id="KW-1015">Disulfide bond</keyword>
<name>A0AAW0FVE0_9APHY</name>
<sequence length="115" mass="13352">MSSISTAALQNLDESSRKEIMQFVESENSKSKVQMSIHNFTDMCFKKCNKDKPILSADLNSGEEQCLTNCLNRFLDTNIRRRFQLFEEYAYLSYFNIKPMASGSFKLCTDFNIFN</sequence>
<evidence type="ECO:0000256" key="3">
    <source>
        <dbReference type="ARBA" id="ARBA00022927"/>
    </source>
</evidence>
<comment type="subunit">
    <text evidence="5">Heterohexamer.</text>
</comment>
<comment type="domain">
    <text evidence="5">The twin CX3C motif contains 4 conserved Cys residues that form 2 disulfide bonds in the mitochondrial intermembrane space.</text>
</comment>
<organism evidence="7 8">
    <name type="scientific">Cerrena zonata</name>
    <dbReference type="NCBI Taxonomy" id="2478898"/>
    <lineage>
        <taxon>Eukaryota</taxon>
        <taxon>Fungi</taxon>
        <taxon>Dikarya</taxon>
        <taxon>Basidiomycota</taxon>
        <taxon>Agaricomycotina</taxon>
        <taxon>Agaricomycetes</taxon>
        <taxon>Polyporales</taxon>
        <taxon>Cerrenaceae</taxon>
        <taxon>Cerrena</taxon>
    </lineage>
</organism>
<dbReference type="EMBL" id="JASBNA010000042">
    <property type="protein sequence ID" value="KAK7681301.1"/>
    <property type="molecule type" value="Genomic_DNA"/>
</dbReference>
<keyword evidence="8" id="KW-1185">Reference proteome</keyword>
<keyword evidence="2 5" id="KW-0999">Mitochondrion inner membrane</keyword>
<keyword evidence="5" id="KW-0496">Mitochondrion</keyword>
<comment type="function">
    <text evidence="5">Mitochondrial intermembrane chaperone that participates in the import and insertion of some multi-pass transmembrane proteins into the mitochondrial inner membrane. Also required for the transfer of beta-barrel precursors from the TOM complex to the sorting and assembly machinery (SAM complex) of the outer membrane. Acts as a chaperone-like protein that protects the hydrophobic precursors from aggregation and guide them through the mitochondrial intermembrane space.</text>
</comment>
<dbReference type="SUPFAM" id="SSF144122">
    <property type="entry name" value="Tim10-like"/>
    <property type="match status" value="1"/>
</dbReference>
<gene>
    <name evidence="7" type="primary">TIM8</name>
    <name evidence="7" type="ORF">QCA50_015688</name>
</gene>